<dbReference type="Gene3D" id="1.10.238.100">
    <property type="entry name" value="YAP1 redox domain. Chain B"/>
    <property type="match status" value="1"/>
</dbReference>
<reference evidence="6" key="1">
    <citation type="submission" date="2020-12" db="EMBL/GenBank/DDBJ databases">
        <title>Metabolic potential, ecology and presence of endohyphal bacteria is reflected in genomic diversity of Mucoromycotina.</title>
        <authorList>
            <person name="Muszewska A."/>
            <person name="Okrasinska A."/>
            <person name="Steczkiewicz K."/>
            <person name="Drgas O."/>
            <person name="Orlowska M."/>
            <person name="Perlinska-Lenart U."/>
            <person name="Aleksandrzak-Piekarczyk T."/>
            <person name="Szatraj K."/>
            <person name="Zielenkiewicz U."/>
            <person name="Pilsyk S."/>
            <person name="Malc E."/>
            <person name="Mieczkowski P."/>
            <person name="Kruszewska J.S."/>
            <person name="Biernat P."/>
            <person name="Pawlowska J."/>
        </authorList>
    </citation>
    <scope>NUCLEOTIDE SEQUENCE</scope>
    <source>
        <strain evidence="6">WA0000017839</strain>
    </source>
</reference>
<dbReference type="EMBL" id="JAEPRD010000001">
    <property type="protein sequence ID" value="KAG2214284.1"/>
    <property type="molecule type" value="Genomic_DNA"/>
</dbReference>
<evidence type="ECO:0000256" key="2">
    <source>
        <dbReference type="ARBA" id="ARBA00004496"/>
    </source>
</evidence>
<keyword evidence="7" id="KW-1185">Reference proteome</keyword>
<dbReference type="SUPFAM" id="SSF57959">
    <property type="entry name" value="Leucine zipper domain"/>
    <property type="match status" value="1"/>
</dbReference>
<feature type="region of interest" description="Disordered" evidence="4">
    <location>
        <begin position="192"/>
        <end position="228"/>
    </location>
</feature>
<feature type="domain" description="BZIP" evidence="5">
    <location>
        <begin position="88"/>
        <end position="103"/>
    </location>
</feature>
<dbReference type="InterPro" id="IPR004827">
    <property type="entry name" value="bZIP"/>
</dbReference>
<gene>
    <name evidence="6" type="ORF">INT47_000840</name>
</gene>
<organism evidence="6 7">
    <name type="scientific">Mucor saturninus</name>
    <dbReference type="NCBI Taxonomy" id="64648"/>
    <lineage>
        <taxon>Eukaryota</taxon>
        <taxon>Fungi</taxon>
        <taxon>Fungi incertae sedis</taxon>
        <taxon>Mucoromycota</taxon>
        <taxon>Mucoromycotina</taxon>
        <taxon>Mucoromycetes</taxon>
        <taxon>Mucorales</taxon>
        <taxon>Mucorineae</taxon>
        <taxon>Mucoraceae</taxon>
        <taxon>Mucor</taxon>
    </lineage>
</organism>
<dbReference type="GO" id="GO:0001228">
    <property type="term" value="F:DNA-binding transcription activator activity, RNA polymerase II-specific"/>
    <property type="evidence" value="ECO:0007669"/>
    <property type="project" value="TreeGrafter"/>
</dbReference>
<dbReference type="InterPro" id="IPR050936">
    <property type="entry name" value="AP-1-like"/>
</dbReference>
<dbReference type="InterPro" id="IPR046347">
    <property type="entry name" value="bZIP_sf"/>
</dbReference>
<dbReference type="GO" id="GO:0005737">
    <property type="term" value="C:cytoplasm"/>
    <property type="evidence" value="ECO:0007669"/>
    <property type="project" value="UniProtKB-SubCell"/>
</dbReference>
<comment type="caution">
    <text evidence="6">The sequence shown here is derived from an EMBL/GenBank/DDBJ whole genome shotgun (WGS) entry which is preliminary data.</text>
</comment>
<dbReference type="PANTHER" id="PTHR40621">
    <property type="entry name" value="TRANSCRIPTION FACTOR KAPC-RELATED"/>
    <property type="match status" value="1"/>
</dbReference>
<comment type="subcellular location">
    <subcellularLocation>
        <location evidence="2">Cytoplasm</location>
    </subcellularLocation>
    <subcellularLocation>
        <location evidence="1">Nucleus</location>
    </subcellularLocation>
</comment>
<evidence type="ECO:0000313" key="6">
    <source>
        <dbReference type="EMBL" id="KAG2214284.1"/>
    </source>
</evidence>
<dbReference type="PANTHER" id="PTHR40621:SF6">
    <property type="entry name" value="AP-1-LIKE TRANSCRIPTION FACTOR YAP1-RELATED"/>
    <property type="match status" value="1"/>
</dbReference>
<dbReference type="PROSITE" id="PS00036">
    <property type="entry name" value="BZIP_BASIC"/>
    <property type="match status" value="1"/>
</dbReference>
<dbReference type="Pfam" id="PF00170">
    <property type="entry name" value="bZIP_1"/>
    <property type="match status" value="1"/>
</dbReference>
<evidence type="ECO:0000259" key="5">
    <source>
        <dbReference type="PROSITE" id="PS00036"/>
    </source>
</evidence>
<dbReference type="GO" id="GO:0090575">
    <property type="term" value="C:RNA polymerase II transcription regulator complex"/>
    <property type="evidence" value="ECO:0007669"/>
    <property type="project" value="TreeGrafter"/>
</dbReference>
<protein>
    <recommendedName>
        <fullName evidence="5">BZIP domain-containing protein</fullName>
    </recommendedName>
</protein>
<dbReference type="CDD" id="cd14688">
    <property type="entry name" value="bZIP_YAP"/>
    <property type="match status" value="1"/>
</dbReference>
<dbReference type="InterPro" id="IPR023167">
    <property type="entry name" value="Yap1_redox_dom_sf"/>
</dbReference>
<dbReference type="OrthoDB" id="2593073at2759"/>
<evidence type="ECO:0000313" key="7">
    <source>
        <dbReference type="Proteomes" id="UP000603453"/>
    </source>
</evidence>
<name>A0A8H7VH36_9FUNG</name>
<evidence type="ECO:0000256" key="1">
    <source>
        <dbReference type="ARBA" id="ARBA00004123"/>
    </source>
</evidence>
<keyword evidence="3" id="KW-0539">Nucleus</keyword>
<dbReference type="SUPFAM" id="SSF111430">
    <property type="entry name" value="YAP1 redox domain"/>
    <property type="match status" value="1"/>
</dbReference>
<sequence>MTSLMTPAEILELNLNDSALDLLNAAIASHQHIKPEDEQDTTEDEATLLHAKRELEKDEQTTTAPKRAGRKPLDKSQTAESSLDPKQKRKAQNRAAQRAFRDRKEKHVAELQARIDELEAINATKDQDLVQENEELKKKLQELQQENYALKGAQFTFEFPVTAGVKDEHETTNTASAAAAAAVAAAMEPYHTTTTSGSSMSSGNSYSGEDAQHSPLSNEEDSNSADTPVNDVFSANEPMQFGLIHQQQQQQPDNLDFLAVTGDAYTGDLFHGKDDLFQDYRVPPNDDFLFANEDLTSLFGGNNELFGFNNNQFSFNSQFGLPETPATRRFMCPDDKKKLLVEKLKKGQQEGKYIYQVHQELQASCPDFDLDSLCSELKKKAVCSQSQYPLTDYDVDAFVKCLDRV</sequence>
<proteinExistence type="predicted"/>
<dbReference type="SMART" id="SM00338">
    <property type="entry name" value="BRLZ"/>
    <property type="match status" value="1"/>
</dbReference>
<evidence type="ECO:0000256" key="4">
    <source>
        <dbReference type="SAM" id="MobiDB-lite"/>
    </source>
</evidence>
<feature type="compositionally biased region" description="Low complexity" evidence="4">
    <location>
        <begin position="192"/>
        <end position="208"/>
    </location>
</feature>
<accession>A0A8H7VH36</accession>
<evidence type="ECO:0000256" key="3">
    <source>
        <dbReference type="ARBA" id="ARBA00023242"/>
    </source>
</evidence>
<dbReference type="Gene3D" id="1.20.5.170">
    <property type="match status" value="1"/>
</dbReference>
<dbReference type="GO" id="GO:0000976">
    <property type="term" value="F:transcription cis-regulatory region binding"/>
    <property type="evidence" value="ECO:0007669"/>
    <property type="project" value="InterPro"/>
</dbReference>
<dbReference type="AlphaFoldDB" id="A0A8H7VH36"/>
<feature type="region of interest" description="Disordered" evidence="4">
    <location>
        <begin position="52"/>
        <end position="106"/>
    </location>
</feature>
<dbReference type="Proteomes" id="UP000603453">
    <property type="component" value="Unassembled WGS sequence"/>
</dbReference>